<evidence type="ECO:0000256" key="5">
    <source>
        <dbReference type="ARBA" id="ARBA00014889"/>
    </source>
</evidence>
<dbReference type="AlphaFoldDB" id="A0A519BD63"/>
<dbReference type="Gene3D" id="3.50.30.50">
    <property type="entry name" value="Putative cyclase"/>
    <property type="match status" value="1"/>
</dbReference>
<dbReference type="Pfam" id="PF04199">
    <property type="entry name" value="Cyclase"/>
    <property type="match status" value="1"/>
</dbReference>
<organism evidence="12 13">
    <name type="scientific">Candidatus Acidulodesulfobacterium ferriphilum</name>
    <dbReference type="NCBI Taxonomy" id="2597223"/>
    <lineage>
        <taxon>Bacteria</taxon>
        <taxon>Deltaproteobacteria</taxon>
        <taxon>Candidatus Acidulodesulfobacterales</taxon>
        <taxon>Candidatus Acidulodesulfobacterium</taxon>
    </lineage>
</organism>
<dbReference type="EMBL" id="SGBD01000001">
    <property type="protein sequence ID" value="RZD15197.1"/>
    <property type="molecule type" value="Genomic_DNA"/>
</dbReference>
<gene>
    <name evidence="12" type="ORF">EVJ47_02710</name>
</gene>
<evidence type="ECO:0000256" key="2">
    <source>
        <dbReference type="ARBA" id="ARBA00002204"/>
    </source>
</evidence>
<protein>
    <recommendedName>
        <fullName evidence="5">Kynurenine formamidase</fullName>
        <ecNumber evidence="4">3.5.1.9</ecNumber>
    </recommendedName>
</protein>
<evidence type="ECO:0000256" key="8">
    <source>
        <dbReference type="ARBA" id="ARBA00022833"/>
    </source>
</evidence>
<dbReference type="GO" id="GO:0004061">
    <property type="term" value="F:arylformamidase activity"/>
    <property type="evidence" value="ECO:0007669"/>
    <property type="project" value="UniProtKB-EC"/>
</dbReference>
<evidence type="ECO:0000256" key="6">
    <source>
        <dbReference type="ARBA" id="ARBA00022723"/>
    </source>
</evidence>
<dbReference type="FunFam" id="3.50.30.50:FF:000001">
    <property type="entry name" value="Kynurenine formamidase"/>
    <property type="match status" value="1"/>
</dbReference>
<comment type="function">
    <text evidence="2">Catalyzes the hydrolysis of N-formyl-L-kynurenine to L-kynurenine, the second step in the kynurenine pathway of tryptophan degradation.</text>
</comment>
<dbReference type="GO" id="GO:0046872">
    <property type="term" value="F:metal ion binding"/>
    <property type="evidence" value="ECO:0007669"/>
    <property type="project" value="UniProtKB-KW"/>
</dbReference>
<dbReference type="PANTHER" id="PTHR31118">
    <property type="entry name" value="CYCLASE-LIKE PROTEIN 2"/>
    <property type="match status" value="1"/>
</dbReference>
<evidence type="ECO:0000256" key="3">
    <source>
        <dbReference type="ARBA" id="ARBA00011738"/>
    </source>
</evidence>
<evidence type="ECO:0000256" key="10">
    <source>
        <dbReference type="ARBA" id="ARBA00048496"/>
    </source>
</evidence>
<evidence type="ECO:0000256" key="9">
    <source>
        <dbReference type="ARBA" id="ARBA00023079"/>
    </source>
</evidence>
<dbReference type="SUPFAM" id="SSF102198">
    <property type="entry name" value="Putative cyclase"/>
    <property type="match status" value="1"/>
</dbReference>
<comment type="pathway">
    <text evidence="11">Amino-acid degradation; L-tryptophan degradation via kynurenine pathway; L-kynurenine from L-tryptophan: step 2/2.</text>
</comment>
<evidence type="ECO:0000256" key="4">
    <source>
        <dbReference type="ARBA" id="ARBA00012930"/>
    </source>
</evidence>
<keyword evidence="8" id="KW-0862">Zinc</keyword>
<evidence type="ECO:0000256" key="7">
    <source>
        <dbReference type="ARBA" id="ARBA00022801"/>
    </source>
</evidence>
<comment type="caution">
    <text evidence="12">The sequence shown here is derived from an EMBL/GenBank/DDBJ whole genome shotgun (WGS) entry which is preliminary data.</text>
</comment>
<dbReference type="Proteomes" id="UP000320813">
    <property type="component" value="Unassembled WGS sequence"/>
</dbReference>
<evidence type="ECO:0000313" key="12">
    <source>
        <dbReference type="EMBL" id="RZD15197.1"/>
    </source>
</evidence>
<keyword evidence="9" id="KW-0823">Tryptophan catabolism</keyword>
<dbReference type="InterPro" id="IPR037175">
    <property type="entry name" value="KFase_sf"/>
</dbReference>
<comment type="cofactor">
    <cofactor evidence="1">
        <name>Zn(2+)</name>
        <dbReference type="ChEBI" id="CHEBI:29105"/>
    </cofactor>
</comment>
<reference evidence="12 13" key="1">
    <citation type="submission" date="2019-01" db="EMBL/GenBank/DDBJ databases">
        <title>Insights into ecological role of a new deltaproteobacterial order Candidatus Sinidesulfobacterales (Sva0485) by metagenomics and metatranscriptomics.</title>
        <authorList>
            <person name="Tan S."/>
            <person name="Liu J."/>
            <person name="Fang Y."/>
            <person name="Hedlund B.P."/>
            <person name="Lian Z.H."/>
            <person name="Huang L.Y."/>
            <person name="Li J.T."/>
            <person name="Huang L.N."/>
            <person name="Li W.J."/>
            <person name="Jiang H.C."/>
            <person name="Dong H.L."/>
            <person name="Shu W.S."/>
        </authorList>
    </citation>
    <scope>NUCLEOTIDE SEQUENCE [LARGE SCALE GENOMIC DNA]</scope>
    <source>
        <strain evidence="12">AP3</strain>
    </source>
</reference>
<keyword evidence="6" id="KW-0479">Metal-binding</keyword>
<evidence type="ECO:0000256" key="11">
    <source>
        <dbReference type="ARBA" id="ARBA00060547"/>
    </source>
</evidence>
<comment type="subunit">
    <text evidence="3">Homodimer.</text>
</comment>
<accession>A0A519BD63</accession>
<evidence type="ECO:0000256" key="1">
    <source>
        <dbReference type="ARBA" id="ARBA00001947"/>
    </source>
</evidence>
<dbReference type="EC" id="3.5.1.9" evidence="4"/>
<evidence type="ECO:0000313" key="13">
    <source>
        <dbReference type="Proteomes" id="UP000320813"/>
    </source>
</evidence>
<keyword evidence="7" id="KW-0378">Hydrolase</keyword>
<sequence>MFIDISMDIEDGMLHWPSDPAIEIDNYSDIKKGAASNNSKITCGVHTGTHMDAPRHFIEGGAGIDKFNLDTLIGPCRVIEVPAGISPISKEFLEPLNIKRGGRLLFKTKNSEWINAGDNNFHTDYVCVNPEAAKYMVENGVILVGVDYLSVEGYHVGHDTHKTLLGAGVVIIEGLNLFKVAAGDYKIIALPVKIKDSNGAPARVILEK</sequence>
<dbReference type="GO" id="GO:0019441">
    <property type="term" value="P:L-tryptophan catabolic process to kynurenine"/>
    <property type="evidence" value="ECO:0007669"/>
    <property type="project" value="InterPro"/>
</dbReference>
<proteinExistence type="predicted"/>
<name>A0A519BD63_9DELT</name>
<dbReference type="InterPro" id="IPR007325">
    <property type="entry name" value="KFase/CYL"/>
</dbReference>
<comment type="catalytic activity">
    <reaction evidence="10">
        <text>N-formyl-L-kynurenine + H2O = L-kynurenine + formate + H(+)</text>
        <dbReference type="Rhea" id="RHEA:13009"/>
        <dbReference type="ChEBI" id="CHEBI:15377"/>
        <dbReference type="ChEBI" id="CHEBI:15378"/>
        <dbReference type="ChEBI" id="CHEBI:15740"/>
        <dbReference type="ChEBI" id="CHEBI:57959"/>
        <dbReference type="ChEBI" id="CHEBI:58629"/>
        <dbReference type="EC" id="3.5.1.9"/>
    </reaction>
</comment>
<dbReference type="PANTHER" id="PTHR31118:SF32">
    <property type="entry name" value="KYNURENINE FORMAMIDASE"/>
    <property type="match status" value="1"/>
</dbReference>